<name>A0A842I5C2_9RHOB</name>
<dbReference type="EMBL" id="JACLQD010000001">
    <property type="protein sequence ID" value="MBC2834765.1"/>
    <property type="molecule type" value="Genomic_DNA"/>
</dbReference>
<dbReference type="InterPro" id="IPR036034">
    <property type="entry name" value="PDZ_sf"/>
</dbReference>
<evidence type="ECO:0000256" key="1">
    <source>
        <dbReference type="SAM" id="Phobius"/>
    </source>
</evidence>
<keyword evidence="1" id="KW-0812">Transmembrane</keyword>
<protein>
    <recommendedName>
        <fullName evidence="4">PDZ domain-containing protein</fullName>
    </recommendedName>
</protein>
<dbReference type="RefSeq" id="WP_185796338.1">
    <property type="nucleotide sequence ID" value="NZ_JACLQD010000001.1"/>
</dbReference>
<keyword evidence="1" id="KW-0472">Membrane</keyword>
<reference evidence="2 3" key="1">
    <citation type="journal article" date="2017" name="Int. J. Syst. Evol. Microbiol.">
        <title>Gemmobacter straminiformis sp. nov., isolated from an artificial fountain.</title>
        <authorList>
            <person name="Kang J.Y."/>
            <person name="Kim M.J."/>
            <person name="Chun J."/>
            <person name="Son K.P."/>
            <person name="Jahng K.Y."/>
        </authorList>
    </citation>
    <scope>NUCLEOTIDE SEQUENCE [LARGE SCALE GENOMIC DNA]</scope>
    <source>
        <strain evidence="2 3">CAM-8</strain>
    </source>
</reference>
<keyword evidence="3" id="KW-1185">Reference proteome</keyword>
<organism evidence="2 3">
    <name type="scientific">Paragemmobacter straminiformis</name>
    <dbReference type="NCBI Taxonomy" id="2045119"/>
    <lineage>
        <taxon>Bacteria</taxon>
        <taxon>Pseudomonadati</taxon>
        <taxon>Pseudomonadota</taxon>
        <taxon>Alphaproteobacteria</taxon>
        <taxon>Rhodobacterales</taxon>
        <taxon>Paracoccaceae</taxon>
        <taxon>Paragemmobacter</taxon>
    </lineage>
</organism>
<keyword evidence="1" id="KW-1133">Transmembrane helix</keyword>
<evidence type="ECO:0008006" key="4">
    <source>
        <dbReference type="Google" id="ProtNLM"/>
    </source>
</evidence>
<dbReference type="Gene3D" id="2.30.42.10">
    <property type="match status" value="1"/>
</dbReference>
<proteinExistence type="predicted"/>
<feature type="transmembrane region" description="Helical" evidence="1">
    <location>
        <begin position="138"/>
        <end position="155"/>
    </location>
</feature>
<dbReference type="SUPFAM" id="SSF50156">
    <property type="entry name" value="PDZ domain-like"/>
    <property type="match status" value="1"/>
</dbReference>
<accession>A0A842I5C2</accession>
<dbReference type="Proteomes" id="UP000555411">
    <property type="component" value="Unassembled WGS sequence"/>
</dbReference>
<sequence length="229" mass="24491">MTETTPLTLRLKDLPAASGGRALGLRAGDVLAAINGRAFQGDAALLARRMAEGGGKPVALTFQRGAAELTVLATRADLGLWEAVPALPEDGARRRIDPALLRNWEVLRAADGSYDLYPLSLPSLALIAPQLWLAQMRLWLPFAMLVAAVVAGGIVHPLLALVVQAAGAVHLRHAFALYLRMDRRARGLGFGAVLAARSEAEAHATYLRLQPEDHYLFAAKPRSAEPVTV</sequence>
<gene>
    <name evidence="2" type="ORF">H7F16_04555</name>
</gene>
<evidence type="ECO:0000313" key="3">
    <source>
        <dbReference type="Proteomes" id="UP000555411"/>
    </source>
</evidence>
<dbReference type="AlphaFoldDB" id="A0A842I5C2"/>
<evidence type="ECO:0000313" key="2">
    <source>
        <dbReference type="EMBL" id="MBC2834765.1"/>
    </source>
</evidence>
<comment type="caution">
    <text evidence="2">The sequence shown here is derived from an EMBL/GenBank/DDBJ whole genome shotgun (WGS) entry which is preliminary data.</text>
</comment>